<dbReference type="InterPro" id="IPR013325">
    <property type="entry name" value="RNA_pol_sigma_r2"/>
</dbReference>
<proteinExistence type="predicted"/>
<sequence>MSHRKFLVANDLELISDILLDPESSSFLILYQKYCPVFYTAIGAFHFHYYDLDDLKVEAMLICYQSALDFKPERHNTFGSFYKANLTNYFMTLLRNQAAKKRKVDYLINSLDSLIEENGTAYLGPDKSEIAADVHLQIQERLAKLPLMLSSLEWQVMESFCNSNPISRRIIARRLGMSYTRFYNAANRCKKKLRRLLFEDCPELGDIDE</sequence>
<gene>
    <name evidence="1" type="ORF">LPAF129_18140</name>
</gene>
<accession>A0ABQ5JK46</accession>
<protein>
    <submittedName>
        <fullName evidence="1">DNA-directed RNA polymerase sigma-70 factor</fullName>
    </submittedName>
</protein>
<name>A0ABQ5JK46_9LACO</name>
<dbReference type="EMBL" id="BQXH01000019">
    <property type="protein sequence ID" value="GKS82128.1"/>
    <property type="molecule type" value="Genomic_DNA"/>
</dbReference>
<dbReference type="Proteomes" id="UP001055149">
    <property type="component" value="Unassembled WGS sequence"/>
</dbReference>
<dbReference type="RefSeq" id="WP_244056426.1">
    <property type="nucleotide sequence ID" value="NZ_BQXH01000019.1"/>
</dbReference>
<reference evidence="1" key="1">
    <citation type="journal article" date="2022" name="Int. J. Syst. Evol. Microbiol.">
        <title>A novel species of lactic acid bacteria, Ligilactobacillus pabuli sp. nov., isolated from alfalfa silage.</title>
        <authorList>
            <person name="Tohno M."/>
            <person name="Tanizawa Y."/>
            <person name="Sawada H."/>
            <person name="Sakamoto M."/>
            <person name="Ohkuma M."/>
            <person name="Kobayashi H."/>
        </authorList>
    </citation>
    <scope>NUCLEOTIDE SEQUENCE</scope>
    <source>
        <strain evidence="1">AF129</strain>
    </source>
</reference>
<organism evidence="1 2">
    <name type="scientific">Ligilactobacillus pabuli</name>
    <dbReference type="NCBI Taxonomy" id="2886039"/>
    <lineage>
        <taxon>Bacteria</taxon>
        <taxon>Bacillati</taxon>
        <taxon>Bacillota</taxon>
        <taxon>Bacilli</taxon>
        <taxon>Lactobacillales</taxon>
        <taxon>Lactobacillaceae</taxon>
        <taxon>Ligilactobacillus</taxon>
    </lineage>
</organism>
<evidence type="ECO:0000313" key="2">
    <source>
        <dbReference type="Proteomes" id="UP001055149"/>
    </source>
</evidence>
<keyword evidence="1" id="KW-0804">Transcription</keyword>
<dbReference type="SUPFAM" id="SSF88946">
    <property type="entry name" value="Sigma2 domain of RNA polymerase sigma factors"/>
    <property type="match status" value="1"/>
</dbReference>
<comment type="caution">
    <text evidence="1">The sequence shown here is derived from an EMBL/GenBank/DDBJ whole genome shotgun (WGS) entry which is preliminary data.</text>
</comment>
<keyword evidence="1" id="KW-0240">DNA-directed RNA polymerase</keyword>
<dbReference type="GO" id="GO:0000428">
    <property type="term" value="C:DNA-directed RNA polymerase complex"/>
    <property type="evidence" value="ECO:0007669"/>
    <property type="project" value="UniProtKB-KW"/>
</dbReference>
<evidence type="ECO:0000313" key="1">
    <source>
        <dbReference type="EMBL" id="GKS82128.1"/>
    </source>
</evidence>
<keyword evidence="2" id="KW-1185">Reference proteome</keyword>